<dbReference type="SUPFAM" id="SSF53335">
    <property type="entry name" value="S-adenosyl-L-methionine-dependent methyltransferases"/>
    <property type="match status" value="1"/>
</dbReference>
<keyword evidence="2 3" id="KW-0808">Transferase</keyword>
<dbReference type="HOGENOM" id="CLU_069348_1_0_0"/>
<dbReference type="AlphaFoldDB" id="E3CX52"/>
<dbReference type="Pfam" id="PF04072">
    <property type="entry name" value="LCM"/>
    <property type="match status" value="1"/>
</dbReference>
<dbReference type="PaxDb" id="584708-Apau_1987"/>
<dbReference type="PIRSF" id="PIRSF028177">
    <property type="entry name" value="Polyketide_synth_Omtfrase_TcmP"/>
    <property type="match status" value="1"/>
</dbReference>
<dbReference type="Gene3D" id="3.40.50.150">
    <property type="entry name" value="Vaccinia Virus protein VP39"/>
    <property type="match status" value="1"/>
</dbReference>
<accession>E3CX52</accession>
<keyword evidence="1 3" id="KW-0489">Methyltransferase</keyword>
<evidence type="ECO:0000256" key="1">
    <source>
        <dbReference type="ARBA" id="ARBA00022603"/>
    </source>
</evidence>
<dbReference type="PANTHER" id="PTHR43619">
    <property type="entry name" value="S-ADENOSYL-L-METHIONINE-DEPENDENT METHYLTRANSFERASE YKTD-RELATED"/>
    <property type="match status" value="1"/>
</dbReference>
<organism evidence="3 4">
    <name type="scientific">Aminomonas paucivorans DSM 12260</name>
    <dbReference type="NCBI Taxonomy" id="584708"/>
    <lineage>
        <taxon>Bacteria</taxon>
        <taxon>Thermotogati</taxon>
        <taxon>Synergistota</taxon>
        <taxon>Synergistia</taxon>
        <taxon>Synergistales</taxon>
        <taxon>Synergistaceae</taxon>
        <taxon>Aminomonas</taxon>
    </lineage>
</organism>
<name>E3CX52_9BACT</name>
<evidence type="ECO:0000313" key="4">
    <source>
        <dbReference type="Proteomes" id="UP000005096"/>
    </source>
</evidence>
<dbReference type="EMBL" id="CM001022">
    <property type="protein sequence ID" value="EFQ24399.1"/>
    <property type="molecule type" value="Genomic_DNA"/>
</dbReference>
<dbReference type="InterPro" id="IPR016874">
    <property type="entry name" value="TcmP-like"/>
</dbReference>
<sequence>MKAPPAAGGISSLSWNDPISETLLIPLCMRAEETRRADRLFDDPFAQRVLRDLGLDLRGYEGKRMSQVGTAIRVRHFDRQVRRILATWTRPVVVHLGCGLDGRFLRTDGGLGVQLDLDLPDVMALRGRFYPPSDRNPQWSGSALETDWMDRLLQTYPGSRFAFFMEGLLMYFPEESVRTLLCRLADRFPGGELHFDYVSRWIAGHTSLHDTVRSSGVEFRWGTDDPEGLGAWHPRLVHRETAYFMSQEPRRWGWGNLFRLVPCLGRGSGALRYDILS</sequence>
<dbReference type="RefSeq" id="WP_006301637.1">
    <property type="nucleotide sequence ID" value="NZ_CM001022.1"/>
</dbReference>
<evidence type="ECO:0000313" key="3">
    <source>
        <dbReference type="EMBL" id="EFQ24399.1"/>
    </source>
</evidence>
<dbReference type="InterPro" id="IPR007213">
    <property type="entry name" value="Ppm1/Ppm2/Tcmp"/>
</dbReference>
<dbReference type="GO" id="GO:0008168">
    <property type="term" value="F:methyltransferase activity"/>
    <property type="evidence" value="ECO:0007669"/>
    <property type="project" value="UniProtKB-KW"/>
</dbReference>
<dbReference type="OrthoDB" id="9800233at2"/>
<dbReference type="STRING" id="584708.Apau_1987"/>
<dbReference type="InterPro" id="IPR029063">
    <property type="entry name" value="SAM-dependent_MTases_sf"/>
</dbReference>
<dbReference type="GO" id="GO:0032259">
    <property type="term" value="P:methylation"/>
    <property type="evidence" value="ECO:0007669"/>
    <property type="project" value="UniProtKB-KW"/>
</dbReference>
<evidence type="ECO:0000256" key="2">
    <source>
        <dbReference type="ARBA" id="ARBA00022679"/>
    </source>
</evidence>
<keyword evidence="4" id="KW-1185">Reference proteome</keyword>
<dbReference type="eggNOG" id="COG3315">
    <property type="taxonomic scope" value="Bacteria"/>
</dbReference>
<proteinExistence type="predicted"/>
<dbReference type="Proteomes" id="UP000005096">
    <property type="component" value="Chromosome"/>
</dbReference>
<protein>
    <submittedName>
        <fullName evidence="3">O-methyltransferase domain protein</fullName>
    </submittedName>
</protein>
<gene>
    <name evidence="3" type="ORF">Apau_1987</name>
</gene>
<dbReference type="PANTHER" id="PTHR43619:SF2">
    <property type="entry name" value="S-ADENOSYL-L-METHIONINE-DEPENDENT METHYLTRANSFERASES SUPERFAMILY PROTEIN"/>
    <property type="match status" value="1"/>
</dbReference>
<reference evidence="3 4" key="1">
    <citation type="journal article" date="2010" name="Stand. Genomic Sci.">
        <title>Non-contiguous finished genome sequence of Aminomonas paucivorans type strain (GLU-3).</title>
        <authorList>
            <person name="Pitluck S."/>
            <person name="Yasawong M."/>
            <person name="Held B."/>
            <person name="Lapidus A."/>
            <person name="Nolan M."/>
            <person name="Copeland A."/>
            <person name="Lucas S."/>
            <person name="Del Rio T.G."/>
            <person name="Tice H."/>
            <person name="Cheng J.F."/>
            <person name="Chertkov O."/>
            <person name="Goodwin L."/>
            <person name="Tapia R."/>
            <person name="Han C."/>
            <person name="Liolios K."/>
            <person name="Ivanova N."/>
            <person name="Mavromatis K."/>
            <person name="Ovchinnikova G."/>
            <person name="Pati A."/>
            <person name="Chen A."/>
            <person name="Palaniappan K."/>
            <person name="Land M."/>
            <person name="Hauser L."/>
            <person name="Chang Y.J."/>
            <person name="Jeffries C.D."/>
            <person name="Pukall R."/>
            <person name="Spring S."/>
            <person name="Rohde M."/>
            <person name="Sikorski J."/>
            <person name="Goker M."/>
            <person name="Woyke T."/>
            <person name="Bristow J."/>
            <person name="Eisen J.A."/>
            <person name="Markowitz V."/>
            <person name="Hugenholtz P."/>
            <person name="Kyrpides N.C."/>
            <person name="Klenk H.P."/>
        </authorList>
    </citation>
    <scope>NUCLEOTIDE SEQUENCE [LARGE SCALE GENOMIC DNA]</scope>
    <source>
        <strain evidence="3 4">DSM 12260</strain>
    </source>
</reference>